<evidence type="ECO:0000313" key="1">
    <source>
        <dbReference type="EMBL" id="KAK3914859.1"/>
    </source>
</evidence>
<evidence type="ECO:0000313" key="2">
    <source>
        <dbReference type="Proteomes" id="UP001219518"/>
    </source>
</evidence>
<protein>
    <submittedName>
        <fullName evidence="1">Lovastatin nonaketide synthase, polyketide synthase component</fullName>
    </submittedName>
</protein>
<comment type="caution">
    <text evidence="1">The sequence shown here is derived from an EMBL/GenBank/DDBJ whole genome shotgun (WGS) entry which is preliminary data.</text>
</comment>
<accession>A0AAE1H5C7</accession>
<gene>
    <name evidence="1" type="ORF">KUF71_005547</name>
</gene>
<reference evidence="1" key="2">
    <citation type="journal article" date="2023" name="BMC Genomics">
        <title>Pest status, molecular evolution, and epigenetic factors derived from the genome assembly of Frankliniella fusca, a thysanopteran phytovirus vector.</title>
        <authorList>
            <person name="Catto M.A."/>
            <person name="Labadie P.E."/>
            <person name="Jacobson A.L."/>
            <person name="Kennedy G.G."/>
            <person name="Srinivasan R."/>
            <person name="Hunt B.G."/>
        </authorList>
    </citation>
    <scope>NUCLEOTIDE SEQUENCE</scope>
    <source>
        <strain evidence="1">PL_HMW_Pooled</strain>
    </source>
</reference>
<name>A0AAE1H5C7_9NEOP</name>
<dbReference type="Proteomes" id="UP001219518">
    <property type="component" value="Unassembled WGS sequence"/>
</dbReference>
<keyword evidence="2" id="KW-1185">Reference proteome</keyword>
<organism evidence="1 2">
    <name type="scientific">Frankliniella fusca</name>
    <dbReference type="NCBI Taxonomy" id="407009"/>
    <lineage>
        <taxon>Eukaryota</taxon>
        <taxon>Metazoa</taxon>
        <taxon>Ecdysozoa</taxon>
        <taxon>Arthropoda</taxon>
        <taxon>Hexapoda</taxon>
        <taxon>Insecta</taxon>
        <taxon>Pterygota</taxon>
        <taxon>Neoptera</taxon>
        <taxon>Paraneoptera</taxon>
        <taxon>Thysanoptera</taxon>
        <taxon>Terebrantia</taxon>
        <taxon>Thripoidea</taxon>
        <taxon>Thripidae</taxon>
        <taxon>Frankliniella</taxon>
    </lineage>
</organism>
<proteinExistence type="predicted"/>
<dbReference type="AlphaFoldDB" id="A0AAE1H5C7"/>
<dbReference type="EMBL" id="JAHWGI010000394">
    <property type="protein sequence ID" value="KAK3914859.1"/>
    <property type="molecule type" value="Genomic_DNA"/>
</dbReference>
<feature type="non-terminal residue" evidence="1">
    <location>
        <position position="1"/>
    </location>
</feature>
<reference evidence="1" key="1">
    <citation type="submission" date="2021-07" db="EMBL/GenBank/DDBJ databases">
        <authorList>
            <person name="Catto M.A."/>
            <person name="Jacobson A."/>
            <person name="Kennedy G."/>
            <person name="Labadie P."/>
            <person name="Hunt B.G."/>
            <person name="Srinivasan R."/>
        </authorList>
    </citation>
    <scope>NUCLEOTIDE SEQUENCE</scope>
    <source>
        <strain evidence="1">PL_HMW_Pooled</strain>
        <tissue evidence="1">Head</tissue>
    </source>
</reference>
<sequence>MNAYGLLLLQSSDGCSLPTNIADGLVLNTAIGLAMIGSLPLQRSYYCLIAFAPVIAKRGFIATKDPAGYRALASGQSGAGEGPTRAPYAAYTPDYLRSTEEQWSLAQPIPMAATYT</sequence>